<reference evidence="14 15" key="1">
    <citation type="submission" date="2021-01" db="EMBL/GenBank/DDBJ databases">
        <title>Entomomonas sp. F2A isolated from a house cricket (Acheta domesticus).</title>
        <authorList>
            <person name="Spergser J."/>
            <person name="Busse H.-J."/>
        </authorList>
    </citation>
    <scope>NUCLEOTIDE SEQUENCE [LARGE SCALE GENOMIC DNA]</scope>
    <source>
        <strain evidence="14 15">F2A</strain>
    </source>
</reference>
<keyword evidence="4" id="KW-0597">Phosphoprotein</keyword>
<dbReference type="EMBL" id="CP067393">
    <property type="protein sequence ID" value="QQP86207.1"/>
    <property type="molecule type" value="Genomic_DNA"/>
</dbReference>
<feature type="transmembrane region" description="Helical" evidence="12">
    <location>
        <begin position="58"/>
        <end position="79"/>
    </location>
</feature>
<dbReference type="InterPro" id="IPR023214">
    <property type="entry name" value="HAD_sf"/>
</dbReference>
<dbReference type="InterPro" id="IPR023299">
    <property type="entry name" value="ATPase_P-typ_cyto_dom_N"/>
</dbReference>
<dbReference type="InterPro" id="IPR059000">
    <property type="entry name" value="ATPase_P-type_domA"/>
</dbReference>
<feature type="transmembrane region" description="Helical" evidence="12">
    <location>
        <begin position="835"/>
        <end position="855"/>
    </location>
</feature>
<dbReference type="GO" id="GO:0016887">
    <property type="term" value="F:ATP hydrolysis activity"/>
    <property type="evidence" value="ECO:0007669"/>
    <property type="project" value="InterPro"/>
</dbReference>
<dbReference type="InterPro" id="IPR044492">
    <property type="entry name" value="P_typ_ATPase_HD_dom"/>
</dbReference>
<keyword evidence="15" id="KW-1185">Reference proteome</keyword>
<dbReference type="SUPFAM" id="SSF81660">
    <property type="entry name" value="Metal cation-transporting ATPase, ATP-binding domain N"/>
    <property type="match status" value="1"/>
</dbReference>
<feature type="transmembrane region" description="Helical" evidence="12">
    <location>
        <begin position="280"/>
        <end position="305"/>
    </location>
</feature>
<gene>
    <name evidence="14" type="ORF">JHT90_02900</name>
</gene>
<dbReference type="InterPro" id="IPR004014">
    <property type="entry name" value="ATPase_P-typ_cation-transptr_N"/>
</dbReference>
<comment type="subcellular location">
    <subcellularLocation>
        <location evidence="1">Cell membrane</location>
        <topology evidence="1">Multi-pass membrane protein</topology>
    </subcellularLocation>
</comment>
<dbReference type="InterPro" id="IPR006068">
    <property type="entry name" value="ATPase_P-typ_cation-transptr_C"/>
</dbReference>
<dbReference type="PRINTS" id="PR00120">
    <property type="entry name" value="HATPASE"/>
</dbReference>
<evidence type="ECO:0000313" key="14">
    <source>
        <dbReference type="EMBL" id="QQP86207.1"/>
    </source>
</evidence>
<protein>
    <submittedName>
        <fullName evidence="14">Cation-transporting P-type ATPase</fullName>
    </submittedName>
</protein>
<dbReference type="InterPro" id="IPR018303">
    <property type="entry name" value="ATPase_P-typ_P_site"/>
</dbReference>
<dbReference type="AlphaFoldDB" id="A0A974NH04"/>
<evidence type="ECO:0000256" key="3">
    <source>
        <dbReference type="ARBA" id="ARBA00022475"/>
    </source>
</evidence>
<dbReference type="SFLD" id="SFLDS00003">
    <property type="entry name" value="Haloacid_Dehalogenase"/>
    <property type="match status" value="1"/>
</dbReference>
<dbReference type="SUPFAM" id="SSF81653">
    <property type="entry name" value="Calcium ATPase, transduction domain A"/>
    <property type="match status" value="1"/>
</dbReference>
<evidence type="ECO:0000256" key="5">
    <source>
        <dbReference type="ARBA" id="ARBA00022692"/>
    </source>
</evidence>
<dbReference type="GO" id="GO:1902600">
    <property type="term" value="P:proton transmembrane transport"/>
    <property type="evidence" value="ECO:0007669"/>
    <property type="project" value="TreeGrafter"/>
</dbReference>
<evidence type="ECO:0000256" key="10">
    <source>
        <dbReference type="ARBA" id="ARBA00022989"/>
    </source>
</evidence>
<dbReference type="InterPro" id="IPR008250">
    <property type="entry name" value="ATPase_P-typ_transduc_dom_A_sf"/>
</dbReference>
<dbReference type="Pfam" id="PF00690">
    <property type="entry name" value="Cation_ATPase_N"/>
    <property type="match status" value="1"/>
</dbReference>
<dbReference type="PRINTS" id="PR00119">
    <property type="entry name" value="CATATPASE"/>
</dbReference>
<keyword evidence="5 12" id="KW-0812">Transmembrane</keyword>
<dbReference type="RefSeq" id="WP_201093873.1">
    <property type="nucleotide sequence ID" value="NZ_CP067393.1"/>
</dbReference>
<dbReference type="PANTHER" id="PTHR43294:SF21">
    <property type="entry name" value="CATION TRANSPORTING ATPASE"/>
    <property type="match status" value="1"/>
</dbReference>
<keyword evidence="8" id="KW-0460">Magnesium</keyword>
<keyword evidence="3" id="KW-1003">Cell membrane</keyword>
<feature type="transmembrane region" description="Helical" evidence="12">
    <location>
        <begin position="797"/>
        <end position="814"/>
    </location>
</feature>
<keyword evidence="7" id="KW-0067">ATP-binding</keyword>
<feature type="transmembrane region" description="Helical" evidence="12">
    <location>
        <begin position="253"/>
        <end position="274"/>
    </location>
</feature>
<evidence type="ECO:0000256" key="8">
    <source>
        <dbReference type="ARBA" id="ARBA00022842"/>
    </source>
</evidence>
<dbReference type="Pfam" id="PF13246">
    <property type="entry name" value="Cation_ATPase"/>
    <property type="match status" value="1"/>
</dbReference>
<evidence type="ECO:0000256" key="11">
    <source>
        <dbReference type="ARBA" id="ARBA00023136"/>
    </source>
</evidence>
<evidence type="ECO:0000256" key="4">
    <source>
        <dbReference type="ARBA" id="ARBA00022553"/>
    </source>
</evidence>
<feature type="transmembrane region" description="Helical" evidence="12">
    <location>
        <begin position="725"/>
        <end position="746"/>
    </location>
</feature>
<evidence type="ECO:0000256" key="9">
    <source>
        <dbReference type="ARBA" id="ARBA00022967"/>
    </source>
</evidence>
<feature type="transmembrane region" description="Helical" evidence="12">
    <location>
        <begin position="767"/>
        <end position="785"/>
    </location>
</feature>
<evidence type="ECO:0000256" key="6">
    <source>
        <dbReference type="ARBA" id="ARBA00022741"/>
    </source>
</evidence>
<dbReference type="SMART" id="SM00831">
    <property type="entry name" value="Cation_ATPase_N"/>
    <property type="match status" value="1"/>
</dbReference>
<evidence type="ECO:0000256" key="12">
    <source>
        <dbReference type="SAM" id="Phobius"/>
    </source>
</evidence>
<dbReference type="InterPro" id="IPR001757">
    <property type="entry name" value="P_typ_ATPase"/>
</dbReference>
<dbReference type="Gene3D" id="2.70.150.10">
    <property type="entry name" value="Calcium-transporting ATPase, cytoplasmic transduction domain A"/>
    <property type="match status" value="1"/>
</dbReference>
<dbReference type="SUPFAM" id="SSF56784">
    <property type="entry name" value="HAD-like"/>
    <property type="match status" value="1"/>
</dbReference>
<dbReference type="InterPro" id="IPR036412">
    <property type="entry name" value="HAD-like_sf"/>
</dbReference>
<dbReference type="InterPro" id="IPR050510">
    <property type="entry name" value="Cation_transp_ATPase_P-type"/>
</dbReference>
<name>A0A974NH04_9GAMM</name>
<dbReference type="SFLD" id="SFLDF00027">
    <property type="entry name" value="p-type_atpase"/>
    <property type="match status" value="1"/>
</dbReference>
<dbReference type="Gene3D" id="3.40.1110.10">
    <property type="entry name" value="Calcium-transporting ATPase, cytoplasmic domain N"/>
    <property type="match status" value="1"/>
</dbReference>
<dbReference type="CDD" id="cd02080">
    <property type="entry name" value="P-type_ATPase_cation"/>
    <property type="match status" value="1"/>
</dbReference>
<dbReference type="SFLD" id="SFLDG00002">
    <property type="entry name" value="C1.7:_P-type_atpase_like"/>
    <property type="match status" value="1"/>
</dbReference>
<evidence type="ECO:0000256" key="2">
    <source>
        <dbReference type="ARBA" id="ARBA00005675"/>
    </source>
</evidence>
<dbReference type="GO" id="GO:0005886">
    <property type="term" value="C:plasma membrane"/>
    <property type="evidence" value="ECO:0007669"/>
    <property type="project" value="UniProtKB-SubCell"/>
</dbReference>
<evidence type="ECO:0000259" key="13">
    <source>
        <dbReference type="SMART" id="SM00831"/>
    </source>
</evidence>
<feature type="transmembrane region" description="Helical" evidence="12">
    <location>
        <begin position="695"/>
        <end position="719"/>
    </location>
</feature>
<organism evidence="14 15">
    <name type="scientific">Entomomonas asaccharolytica</name>
    <dbReference type="NCBI Taxonomy" id="2785331"/>
    <lineage>
        <taxon>Bacteria</taxon>
        <taxon>Pseudomonadati</taxon>
        <taxon>Pseudomonadota</taxon>
        <taxon>Gammaproteobacteria</taxon>
        <taxon>Pseudomonadales</taxon>
        <taxon>Pseudomonadaceae</taxon>
        <taxon>Entomomonas</taxon>
    </lineage>
</organism>
<dbReference type="FunFam" id="3.40.50.1000:FF:000001">
    <property type="entry name" value="Phospholipid-transporting ATPase IC"/>
    <property type="match status" value="1"/>
</dbReference>
<sequence>MKKMTQQNTDKTWYQIETEEVVQRLNTSKQGLAISQVDDLLQEYGKNSLPEKKSKHPILRFLAHFNDTLIYILLVAAVITSIMGHWIDTAVILGVTVINALIGFIQENSAEQSLKSIQGMLSNTATVIRGGVVQEIDATGLVPGDIVSLKPGVKIPADLRLIDVHNLQVEEAILTGESIAITKQADLITQESLLGDQLNMAFSGTTVSAGTAIGVVVATGSQTQLGLINRMMDETTSLRTPLLQQMDQLAKNILYAIVGLIIILFVFGYFLHNISLGELLIALISLAVAAVPEGLPAIISIILSIGVQNMARKKAIIRKIPTVETLGAVTVICSDKTGTLTMNEMVVENIILADAEYQVTGNGYEPVGDIFNEASLQQVDLNQDILLSRFLQAALLCNDSELNQDSHGHWHIIGGPTEAALKVLALKSGIQVENERISKIPFDSLYKYMSTCNRVGDNIFIFLTGAPDVLFKLCDKQLTAQGVERFNQDYWDNEIAMYARKGLRMLGVAYKEQAEPVVKLEHSHVQEGMVFLGVAGIMDPPRSEAIEAIRQCQSAGIKVKMITGDHPETAMAIGAMLNIGNGKDVITGQELEQIDDQALIAIAEQYDVFARTSPEHKLRLVRALQASDEIVGMTGDGVNDAPALKQAEVGIAMGIKGTTVTKEAADMVLADDNFATIANAVKEGRRVYDNLKKTTYFILPSNLAQGLIVVIAIILGMGIPLTPLQILWMNMATSITLSFGLAAELAEPNVMSRPPRNAKASILDGYAIWRIIFVGILLATSAFILESYLASKYDNVNLVRTIILQTLVAGQWVYMFNCRFQTKFPFDKTIFQNKWLWGATGALIVLQLAITYLPFMNRIFSTEPLPLLYWGIILLLSVVIFIIIELEKVIMSRFKS</sequence>
<dbReference type="GO" id="GO:0030007">
    <property type="term" value="P:intracellular potassium ion homeostasis"/>
    <property type="evidence" value="ECO:0007669"/>
    <property type="project" value="TreeGrafter"/>
</dbReference>
<dbReference type="FunFam" id="2.70.150.10:FF:000160">
    <property type="entry name" value="Sarcoplasmic/endoplasmic reticulum calcium ATPase 1"/>
    <property type="match status" value="1"/>
</dbReference>
<dbReference type="GO" id="GO:0005391">
    <property type="term" value="F:P-type sodium:potassium-exchanging transporter activity"/>
    <property type="evidence" value="ECO:0007669"/>
    <property type="project" value="TreeGrafter"/>
</dbReference>
<comment type="similarity">
    <text evidence="2">Belongs to the cation transport ATPase (P-type) (TC 3.A.3) family. Type IIA subfamily.</text>
</comment>
<dbReference type="PANTHER" id="PTHR43294">
    <property type="entry name" value="SODIUM/POTASSIUM-TRANSPORTING ATPASE SUBUNIT ALPHA"/>
    <property type="match status" value="1"/>
</dbReference>
<keyword evidence="10 12" id="KW-1133">Transmembrane helix</keyword>
<dbReference type="GO" id="GO:0006883">
    <property type="term" value="P:intracellular sodium ion homeostasis"/>
    <property type="evidence" value="ECO:0007669"/>
    <property type="project" value="TreeGrafter"/>
</dbReference>
<dbReference type="Gene3D" id="3.40.50.1000">
    <property type="entry name" value="HAD superfamily/HAD-like"/>
    <property type="match status" value="1"/>
</dbReference>
<dbReference type="SUPFAM" id="SSF81665">
    <property type="entry name" value="Calcium ATPase, transmembrane domain M"/>
    <property type="match status" value="1"/>
</dbReference>
<accession>A0A974NH04</accession>
<dbReference type="Proteomes" id="UP000595278">
    <property type="component" value="Chromosome"/>
</dbReference>
<dbReference type="GO" id="GO:0036376">
    <property type="term" value="P:sodium ion export across plasma membrane"/>
    <property type="evidence" value="ECO:0007669"/>
    <property type="project" value="TreeGrafter"/>
</dbReference>
<dbReference type="KEGG" id="eaz:JHT90_02900"/>
<dbReference type="PROSITE" id="PS00154">
    <property type="entry name" value="ATPASE_E1_E2"/>
    <property type="match status" value="1"/>
</dbReference>
<feature type="transmembrane region" description="Helical" evidence="12">
    <location>
        <begin position="85"/>
        <end position="105"/>
    </location>
</feature>
<proteinExistence type="inferred from homology"/>
<dbReference type="InterPro" id="IPR023298">
    <property type="entry name" value="ATPase_P-typ_TM_dom_sf"/>
</dbReference>
<evidence type="ECO:0000256" key="7">
    <source>
        <dbReference type="ARBA" id="ARBA00022840"/>
    </source>
</evidence>
<dbReference type="FunFam" id="3.40.50.1000:FF:000028">
    <property type="entry name" value="Calcium-transporting P-type ATPase, putative"/>
    <property type="match status" value="1"/>
</dbReference>
<dbReference type="GO" id="GO:1990573">
    <property type="term" value="P:potassium ion import across plasma membrane"/>
    <property type="evidence" value="ECO:0007669"/>
    <property type="project" value="TreeGrafter"/>
</dbReference>
<keyword evidence="6" id="KW-0547">Nucleotide-binding</keyword>
<dbReference type="Pfam" id="PF00689">
    <property type="entry name" value="Cation_ATPase_C"/>
    <property type="match status" value="1"/>
</dbReference>
<dbReference type="Pfam" id="PF00122">
    <property type="entry name" value="E1-E2_ATPase"/>
    <property type="match status" value="1"/>
</dbReference>
<feature type="transmembrane region" description="Helical" evidence="12">
    <location>
        <begin position="867"/>
        <end position="886"/>
    </location>
</feature>
<dbReference type="NCBIfam" id="TIGR01494">
    <property type="entry name" value="ATPase_P-type"/>
    <property type="match status" value="2"/>
</dbReference>
<evidence type="ECO:0000256" key="1">
    <source>
        <dbReference type="ARBA" id="ARBA00004651"/>
    </source>
</evidence>
<evidence type="ECO:0000313" key="15">
    <source>
        <dbReference type="Proteomes" id="UP000595278"/>
    </source>
</evidence>
<dbReference type="Gene3D" id="1.20.1110.10">
    <property type="entry name" value="Calcium-transporting ATPase, transmembrane domain"/>
    <property type="match status" value="1"/>
</dbReference>
<feature type="domain" description="Cation-transporting P-type ATPase N-terminal" evidence="13">
    <location>
        <begin position="12"/>
        <end position="85"/>
    </location>
</feature>
<keyword evidence="9" id="KW-1278">Translocase</keyword>
<dbReference type="GO" id="GO:0005524">
    <property type="term" value="F:ATP binding"/>
    <property type="evidence" value="ECO:0007669"/>
    <property type="project" value="UniProtKB-KW"/>
</dbReference>
<keyword evidence="11 12" id="KW-0472">Membrane</keyword>